<dbReference type="CDD" id="cd00761">
    <property type="entry name" value="Glyco_tranf_GTA_type"/>
    <property type="match status" value="1"/>
</dbReference>
<comment type="pathway">
    <text evidence="8">Carotenoid biosynthesis; staphyloxanthin biosynthesis; staphyloxanthin from farnesyl diphosphate: step 4/5.</text>
</comment>
<organism evidence="13 14">
    <name type="scientific">Paenibacillus rhizosphaerae</name>
    <dbReference type="NCBI Taxonomy" id="297318"/>
    <lineage>
        <taxon>Bacteria</taxon>
        <taxon>Bacillati</taxon>
        <taxon>Bacillota</taxon>
        <taxon>Bacilli</taxon>
        <taxon>Bacillales</taxon>
        <taxon>Paenibacillaceae</taxon>
        <taxon>Paenibacillus</taxon>
    </lineage>
</organism>
<evidence type="ECO:0000256" key="4">
    <source>
        <dbReference type="ARBA" id="ARBA00022679"/>
    </source>
</evidence>
<keyword evidence="6 11" id="KW-0472">Membrane</keyword>
<comment type="similarity">
    <text evidence="9">Belongs to the glycosyltransferase 2 family. CrtQ subfamily.</text>
</comment>
<dbReference type="Proteomes" id="UP000187172">
    <property type="component" value="Unassembled WGS sequence"/>
</dbReference>
<dbReference type="PANTHER" id="PTHR43646:SF2">
    <property type="entry name" value="GLYCOSYLTRANSFERASE 2-LIKE DOMAIN-CONTAINING PROTEIN"/>
    <property type="match status" value="1"/>
</dbReference>
<dbReference type="Gene3D" id="3.90.550.10">
    <property type="entry name" value="Spore Coat Polysaccharide Biosynthesis Protein SpsA, Chain A"/>
    <property type="match status" value="1"/>
</dbReference>
<evidence type="ECO:0000256" key="6">
    <source>
        <dbReference type="ARBA" id="ARBA00023136"/>
    </source>
</evidence>
<proteinExistence type="inferred from homology"/>
<protein>
    <recommendedName>
        <fullName evidence="10">4,4'-diaponeurosporenoate glycosyltransferase</fullName>
    </recommendedName>
</protein>
<dbReference type="SUPFAM" id="SSF53448">
    <property type="entry name" value="Nucleotide-diphospho-sugar transferases"/>
    <property type="match status" value="1"/>
</dbReference>
<evidence type="ECO:0000313" key="14">
    <source>
        <dbReference type="Proteomes" id="UP000187172"/>
    </source>
</evidence>
<gene>
    <name evidence="13" type="ORF">BK138_25600</name>
</gene>
<sequence length="369" mass="41044">MGLYLFLYLLFVIGILSGIVLFRKNQVPRSVGAGRQAGAKLSVIIPARNEEKNLAFLLESLRAQSLQPHEIIVVDDGSQDRTRDVAAGFGVTIVQNPPLPPGWTGKTWAVWNGYLHASGDTFVFLDADIRLSPYALDSLLQLRSRTGGVISVVPFHHTEKFYERLALIPNILGVFAFTSPFERRNLRKGLYGSCILTTRQDYEQVGGHSSIRSEILDDLNLGAKYMEAGIDVTNFIGRGMVSFRMYPHGIKSELQGFGKGAVLSTAKLSPWTIVLIALWFIGLLCSAGTFFLWNTPWGIPLLAGYLLYMAHIGYLIKNVGKFGFVMPVLHILSTIFFLVVMLYSAYQVMFLGHVMWKDRAVDVGGHREP</sequence>
<dbReference type="STRING" id="297318.BK138_25600"/>
<comment type="subcellular location">
    <subcellularLocation>
        <location evidence="1">Cell membrane</location>
    </subcellularLocation>
</comment>
<feature type="transmembrane region" description="Helical" evidence="11">
    <location>
        <begin position="273"/>
        <end position="293"/>
    </location>
</feature>
<evidence type="ECO:0000259" key="12">
    <source>
        <dbReference type="Pfam" id="PF00535"/>
    </source>
</evidence>
<evidence type="ECO:0000256" key="1">
    <source>
        <dbReference type="ARBA" id="ARBA00004236"/>
    </source>
</evidence>
<keyword evidence="2" id="KW-1003">Cell membrane</keyword>
<dbReference type="RefSeq" id="WP_076173636.1">
    <property type="nucleotide sequence ID" value="NZ_MRTP01000009.1"/>
</dbReference>
<dbReference type="PANTHER" id="PTHR43646">
    <property type="entry name" value="GLYCOSYLTRANSFERASE"/>
    <property type="match status" value="1"/>
</dbReference>
<feature type="transmembrane region" description="Helical" evidence="11">
    <location>
        <begin position="6"/>
        <end position="22"/>
    </location>
</feature>
<dbReference type="GO" id="GO:0016757">
    <property type="term" value="F:glycosyltransferase activity"/>
    <property type="evidence" value="ECO:0007669"/>
    <property type="project" value="UniProtKB-KW"/>
</dbReference>
<reference evidence="13 14" key="1">
    <citation type="submission" date="2016-11" db="EMBL/GenBank/DDBJ databases">
        <title>Paenibacillus species isolates.</title>
        <authorList>
            <person name="Beno S.M."/>
        </authorList>
    </citation>
    <scope>NUCLEOTIDE SEQUENCE [LARGE SCALE GENOMIC DNA]</scope>
    <source>
        <strain evidence="13 14">FSL R5-0378</strain>
    </source>
</reference>
<evidence type="ECO:0000256" key="3">
    <source>
        <dbReference type="ARBA" id="ARBA00022676"/>
    </source>
</evidence>
<keyword evidence="11" id="KW-1133">Transmembrane helix</keyword>
<comment type="caution">
    <text evidence="13">The sequence shown here is derived from an EMBL/GenBank/DDBJ whole genome shotgun (WGS) entry which is preliminary data.</text>
</comment>
<evidence type="ECO:0000256" key="8">
    <source>
        <dbReference type="ARBA" id="ARBA00037904"/>
    </source>
</evidence>
<keyword evidence="11" id="KW-0812">Transmembrane</keyword>
<evidence type="ECO:0000256" key="9">
    <source>
        <dbReference type="ARBA" id="ARBA00038120"/>
    </source>
</evidence>
<accession>A0A1R1EII6</accession>
<dbReference type="Pfam" id="PF00535">
    <property type="entry name" value="Glycos_transf_2"/>
    <property type="match status" value="1"/>
</dbReference>
<feature type="transmembrane region" description="Helical" evidence="11">
    <location>
        <begin position="328"/>
        <end position="346"/>
    </location>
</feature>
<dbReference type="InterPro" id="IPR001173">
    <property type="entry name" value="Glyco_trans_2-like"/>
</dbReference>
<keyword evidence="5" id="KW-0125">Carotenoid biosynthesis</keyword>
<name>A0A1R1EII6_9BACL</name>
<keyword evidence="4 13" id="KW-0808">Transferase</keyword>
<comment type="function">
    <text evidence="7">Catalyzes the glycosylation of 4,4'-diaponeurosporenoate, i.e. the esterification of glucose at the C1'' position with the carboxyl group of 4,4'-diaponeurosporenic acid, to form glycosyl-4,4'-diaponeurosporenoate. This is a step in the biosynthesis of staphyloxanthin, an orange pigment present in most staphylococci strains.</text>
</comment>
<evidence type="ECO:0000313" key="13">
    <source>
        <dbReference type="EMBL" id="OMF51636.1"/>
    </source>
</evidence>
<evidence type="ECO:0000256" key="2">
    <source>
        <dbReference type="ARBA" id="ARBA00022475"/>
    </source>
</evidence>
<dbReference type="InterPro" id="IPR029044">
    <property type="entry name" value="Nucleotide-diphossugar_trans"/>
</dbReference>
<keyword evidence="14" id="KW-1185">Reference proteome</keyword>
<dbReference type="AlphaFoldDB" id="A0A1R1EII6"/>
<evidence type="ECO:0000256" key="7">
    <source>
        <dbReference type="ARBA" id="ARBA00037281"/>
    </source>
</evidence>
<feature type="domain" description="Glycosyltransferase 2-like" evidence="12">
    <location>
        <begin position="42"/>
        <end position="204"/>
    </location>
</feature>
<dbReference type="GO" id="GO:0016117">
    <property type="term" value="P:carotenoid biosynthetic process"/>
    <property type="evidence" value="ECO:0007669"/>
    <property type="project" value="UniProtKB-KW"/>
</dbReference>
<evidence type="ECO:0000256" key="11">
    <source>
        <dbReference type="SAM" id="Phobius"/>
    </source>
</evidence>
<dbReference type="EMBL" id="MRTP01000009">
    <property type="protein sequence ID" value="OMF51636.1"/>
    <property type="molecule type" value="Genomic_DNA"/>
</dbReference>
<feature type="transmembrane region" description="Helical" evidence="11">
    <location>
        <begin position="299"/>
        <end position="316"/>
    </location>
</feature>
<evidence type="ECO:0000256" key="10">
    <source>
        <dbReference type="ARBA" id="ARBA00040345"/>
    </source>
</evidence>
<dbReference type="GO" id="GO:0005886">
    <property type="term" value="C:plasma membrane"/>
    <property type="evidence" value="ECO:0007669"/>
    <property type="project" value="UniProtKB-SubCell"/>
</dbReference>
<evidence type="ECO:0000256" key="5">
    <source>
        <dbReference type="ARBA" id="ARBA00022746"/>
    </source>
</evidence>
<keyword evidence="3" id="KW-0328">Glycosyltransferase</keyword>